<dbReference type="EMBL" id="CP120733">
    <property type="protein sequence ID" value="WFD09000.1"/>
    <property type="molecule type" value="Genomic_DNA"/>
</dbReference>
<evidence type="ECO:0000313" key="1">
    <source>
        <dbReference type="EMBL" id="WFD09000.1"/>
    </source>
</evidence>
<proteinExistence type="predicted"/>
<keyword evidence="2" id="KW-1185">Reference proteome</keyword>
<name>A0ABY8EDT2_9FIRM</name>
<protein>
    <submittedName>
        <fullName evidence="1">Uncharacterized protein</fullName>
    </submittedName>
</protein>
<dbReference type="RefSeq" id="WP_277730918.1">
    <property type="nucleotide sequence ID" value="NZ_CP120733.1"/>
</dbReference>
<reference evidence="1 2" key="1">
    <citation type="submission" date="2023-03" db="EMBL/GenBank/DDBJ databases">
        <title>Complete genome sequence of Tepidibacter sp. SWIR-1, isolated from a deep-sea hydrothermal vent.</title>
        <authorList>
            <person name="Li X."/>
        </authorList>
    </citation>
    <scope>NUCLEOTIDE SEQUENCE [LARGE SCALE GENOMIC DNA]</scope>
    <source>
        <strain evidence="1 2">SWIR-1</strain>
    </source>
</reference>
<organism evidence="1 2">
    <name type="scientific">Tepidibacter hydrothermalis</name>
    <dbReference type="NCBI Taxonomy" id="3036126"/>
    <lineage>
        <taxon>Bacteria</taxon>
        <taxon>Bacillati</taxon>
        <taxon>Bacillota</taxon>
        <taxon>Clostridia</taxon>
        <taxon>Peptostreptococcales</taxon>
        <taxon>Peptostreptococcaceae</taxon>
        <taxon>Tepidibacter</taxon>
    </lineage>
</organism>
<dbReference type="Proteomes" id="UP001222800">
    <property type="component" value="Chromosome"/>
</dbReference>
<evidence type="ECO:0000313" key="2">
    <source>
        <dbReference type="Proteomes" id="UP001222800"/>
    </source>
</evidence>
<sequence length="55" mass="6434">MSENMKYDEIHIIGNTTVCVVEPVIESKEDIDCILEEFHDISREIVDNILKNRDK</sequence>
<gene>
    <name evidence="1" type="ORF">P4S50_11445</name>
</gene>
<accession>A0ABY8EDT2</accession>